<dbReference type="Gene3D" id="3.40.50.720">
    <property type="entry name" value="NAD(P)-binding Rossmann-like Domain"/>
    <property type="match status" value="2"/>
</dbReference>
<dbReference type="SUPFAM" id="SSF52283">
    <property type="entry name" value="Formate/glycerate dehydrogenase catalytic domain-like"/>
    <property type="match status" value="1"/>
</dbReference>
<name>A0ABS2NZE2_9BACI</name>
<dbReference type="InterPro" id="IPR006140">
    <property type="entry name" value="D-isomer_DH_NAD-bd"/>
</dbReference>
<keyword evidence="3" id="KW-0520">NAD</keyword>
<comment type="caution">
    <text evidence="7">The sequence shown here is derived from an EMBL/GenBank/DDBJ whole genome shotgun (WGS) entry which is preliminary data.</text>
</comment>
<dbReference type="InterPro" id="IPR006139">
    <property type="entry name" value="D-isomer_2_OHA_DH_cat_dom"/>
</dbReference>
<comment type="similarity">
    <text evidence="1 4">Belongs to the D-isomer specific 2-hydroxyacid dehydrogenase family.</text>
</comment>
<evidence type="ECO:0000259" key="6">
    <source>
        <dbReference type="Pfam" id="PF02826"/>
    </source>
</evidence>
<protein>
    <submittedName>
        <fullName evidence="7">Phosphoglycerate dehydrogenase-like enzyme</fullName>
    </submittedName>
</protein>
<dbReference type="EMBL" id="JAFBED010000003">
    <property type="protein sequence ID" value="MBM7619580.1"/>
    <property type="molecule type" value="Genomic_DNA"/>
</dbReference>
<dbReference type="Pfam" id="PF00389">
    <property type="entry name" value="2-Hacid_dh"/>
    <property type="match status" value="1"/>
</dbReference>
<evidence type="ECO:0000256" key="3">
    <source>
        <dbReference type="ARBA" id="ARBA00023027"/>
    </source>
</evidence>
<dbReference type="PANTHER" id="PTHR43333">
    <property type="entry name" value="2-HACID_DH_C DOMAIN-CONTAINING PROTEIN"/>
    <property type="match status" value="1"/>
</dbReference>
<feature type="domain" description="D-isomer specific 2-hydroxyacid dehydrogenase catalytic" evidence="5">
    <location>
        <begin position="39"/>
        <end position="306"/>
    </location>
</feature>
<keyword evidence="2 4" id="KW-0560">Oxidoreductase</keyword>
<evidence type="ECO:0000256" key="1">
    <source>
        <dbReference type="ARBA" id="ARBA00005854"/>
    </source>
</evidence>
<dbReference type="Pfam" id="PF02826">
    <property type="entry name" value="2-Hacid_dh_C"/>
    <property type="match status" value="1"/>
</dbReference>
<accession>A0ABS2NZE2</accession>
<dbReference type="Proteomes" id="UP000737402">
    <property type="component" value="Unassembled WGS sequence"/>
</dbReference>
<gene>
    <name evidence="7" type="ORF">JOC95_001432</name>
</gene>
<organism evidence="7 8">
    <name type="scientific">Sutcliffiella tianshenii</name>
    <dbReference type="NCBI Taxonomy" id="1463404"/>
    <lineage>
        <taxon>Bacteria</taxon>
        <taxon>Bacillati</taxon>
        <taxon>Bacillota</taxon>
        <taxon>Bacilli</taxon>
        <taxon>Bacillales</taxon>
        <taxon>Bacillaceae</taxon>
        <taxon>Sutcliffiella</taxon>
    </lineage>
</organism>
<keyword evidence="8" id="KW-1185">Reference proteome</keyword>
<reference evidence="7 8" key="1">
    <citation type="submission" date="2021-01" db="EMBL/GenBank/DDBJ databases">
        <title>Genomic Encyclopedia of Type Strains, Phase IV (KMG-IV): sequencing the most valuable type-strain genomes for metagenomic binning, comparative biology and taxonomic classification.</title>
        <authorList>
            <person name="Goeker M."/>
        </authorList>
    </citation>
    <scope>NUCLEOTIDE SEQUENCE [LARGE SCALE GENOMIC DNA]</scope>
    <source>
        <strain evidence="7 8">DSM 25879</strain>
    </source>
</reference>
<evidence type="ECO:0000259" key="5">
    <source>
        <dbReference type="Pfam" id="PF00389"/>
    </source>
</evidence>
<evidence type="ECO:0000313" key="7">
    <source>
        <dbReference type="EMBL" id="MBM7619580.1"/>
    </source>
</evidence>
<evidence type="ECO:0000313" key="8">
    <source>
        <dbReference type="Proteomes" id="UP000737402"/>
    </source>
</evidence>
<dbReference type="InterPro" id="IPR029753">
    <property type="entry name" value="D-isomer_DH_CS"/>
</dbReference>
<dbReference type="InterPro" id="IPR036291">
    <property type="entry name" value="NAD(P)-bd_dom_sf"/>
</dbReference>
<sequence length="318" mass="35950">MLVVSTFIPDQQELVERLKIHFPAVTFSFYENIDLVPSEEWTTAEVLITYGEDLKPHHIHDASALRWIMVTSAGMELMPLKELDQRNILVTNAKGIHKIPMAEYTLAMMLQTARNTKRLIASEIEGKWDRNTPISELNGRTLTILGAGSIGGEIARLASAFSMRILGVNSSGRGVPFIDEMYTLNELDIVLPQSDYVVSVLPSTIETRRLLKEKHFSLMKNSAVFINVGRGDLVDEKMLMHALEHGEIAHAVLDVFEVEPLPQDHPFWKMENVTVTPHLSSRTKGYQPRALEIFQHNLQVYLQGGSDYQNIINVKRGY</sequence>
<dbReference type="PANTHER" id="PTHR43333:SF1">
    <property type="entry name" value="D-ISOMER SPECIFIC 2-HYDROXYACID DEHYDROGENASE NAD-BINDING DOMAIN-CONTAINING PROTEIN"/>
    <property type="match status" value="1"/>
</dbReference>
<dbReference type="SUPFAM" id="SSF51735">
    <property type="entry name" value="NAD(P)-binding Rossmann-fold domains"/>
    <property type="match status" value="1"/>
</dbReference>
<dbReference type="CDD" id="cd05300">
    <property type="entry name" value="2-Hacid_dh_1"/>
    <property type="match status" value="1"/>
</dbReference>
<evidence type="ECO:0000256" key="4">
    <source>
        <dbReference type="RuleBase" id="RU003719"/>
    </source>
</evidence>
<evidence type="ECO:0000256" key="2">
    <source>
        <dbReference type="ARBA" id="ARBA00023002"/>
    </source>
</evidence>
<dbReference type="RefSeq" id="WP_204414730.1">
    <property type="nucleotide sequence ID" value="NZ_JAFBED010000003.1"/>
</dbReference>
<dbReference type="PROSITE" id="PS00671">
    <property type="entry name" value="D_2_HYDROXYACID_DH_3"/>
    <property type="match status" value="1"/>
</dbReference>
<proteinExistence type="inferred from homology"/>
<feature type="domain" description="D-isomer specific 2-hydroxyacid dehydrogenase NAD-binding" evidence="6">
    <location>
        <begin position="106"/>
        <end position="280"/>
    </location>
</feature>